<evidence type="ECO:0000256" key="1">
    <source>
        <dbReference type="SAM" id="MobiDB-lite"/>
    </source>
</evidence>
<proteinExistence type="predicted"/>
<reference evidence="3 4" key="1">
    <citation type="journal article" date="2024" name="Science">
        <title>Giant polyketide synthase enzymes in the biosynthesis of giant marine polyether toxins.</title>
        <authorList>
            <person name="Fallon T.R."/>
            <person name="Shende V.V."/>
            <person name="Wierzbicki I.H."/>
            <person name="Pendleton A.L."/>
            <person name="Watervoot N.F."/>
            <person name="Auber R.P."/>
            <person name="Gonzalez D.J."/>
            <person name="Wisecaver J.H."/>
            <person name="Moore B.S."/>
        </authorList>
    </citation>
    <scope>NUCLEOTIDE SEQUENCE [LARGE SCALE GENOMIC DNA]</scope>
    <source>
        <strain evidence="3 4">12B1</strain>
    </source>
</reference>
<evidence type="ECO:0000313" key="4">
    <source>
        <dbReference type="Proteomes" id="UP001515480"/>
    </source>
</evidence>
<sequence length="556" mass="61877">MLVAPLHTAAARVQAAFRGKRTRDRVNIRRAPRQGAGQVDGAPEAAGSMQGASGNEAQQKTEALCPGARRASGHSASPWGGSASRGRMARPGFGMPSLPKPSKQYLKKKQKQFTFHSPCASLYHNHVARKSFMPKSLFAPLEMGADAAMLSSTKMAVNKLGNIIRTGLHDPTNPGEQWVLLCFNHVFDIVSRFIQNEVIETYSYKRKRYRKTLQKAWTKGRPPPTNLCEVYPYVRAKVLYAILPANSTVTPSFLVGILLCIIPLYGLNIVIFFILFIMIDKTDEYQLVKYSCMFKALQFFMYGILPVVQQTVEHFICLDHIHDGVPYKCTGMTSFVKGELILEPIRYGTVWVCGYLLATRRAYGGLKQLEALEAVRVDLADGVLDGSKLSKSVDAASSIEATLEEVAEAQQGAREAVGAQKRTGGLLPYLIAYDAFTTLLLILFGWGIILVQGYRWDDWIIWEVVELGRIIQSLLSFPFAIFLLPIAVPLLTGAFATGYDKAGLLCKQLTPTQIRLAGLEGKVSKEQHQEREAQHQQPEAQHEKVQTPERKWRTFV</sequence>
<dbReference type="PROSITE" id="PS50096">
    <property type="entry name" value="IQ"/>
    <property type="match status" value="1"/>
</dbReference>
<feature type="compositionally biased region" description="Polar residues" evidence="1">
    <location>
        <begin position="50"/>
        <end position="61"/>
    </location>
</feature>
<keyword evidence="4" id="KW-1185">Reference proteome</keyword>
<protein>
    <submittedName>
        <fullName evidence="3">Uncharacterized protein</fullName>
    </submittedName>
</protein>
<dbReference type="PANTHER" id="PTHR40849:SF2">
    <property type="entry name" value="RGS DOMAIN-CONTAINING PROTEIN"/>
    <property type="match status" value="1"/>
</dbReference>
<feature type="transmembrane region" description="Helical" evidence="2">
    <location>
        <begin position="253"/>
        <end position="279"/>
    </location>
</feature>
<dbReference type="EMBL" id="JBGBPQ010000012">
    <property type="protein sequence ID" value="KAL1514878.1"/>
    <property type="molecule type" value="Genomic_DNA"/>
</dbReference>
<dbReference type="PANTHER" id="PTHR40849">
    <property type="entry name" value="C2 CALCIUM-DEPENDENT MEMBRANE TARGETING"/>
    <property type="match status" value="1"/>
</dbReference>
<feature type="region of interest" description="Disordered" evidence="1">
    <location>
        <begin position="525"/>
        <end position="556"/>
    </location>
</feature>
<dbReference type="Proteomes" id="UP001515480">
    <property type="component" value="Unassembled WGS sequence"/>
</dbReference>
<keyword evidence="2" id="KW-0472">Membrane</keyword>
<keyword evidence="2" id="KW-1133">Transmembrane helix</keyword>
<evidence type="ECO:0000256" key="2">
    <source>
        <dbReference type="SAM" id="Phobius"/>
    </source>
</evidence>
<comment type="caution">
    <text evidence="3">The sequence shown here is derived from an EMBL/GenBank/DDBJ whole genome shotgun (WGS) entry which is preliminary data.</text>
</comment>
<evidence type="ECO:0000313" key="3">
    <source>
        <dbReference type="EMBL" id="KAL1514878.1"/>
    </source>
</evidence>
<feature type="transmembrane region" description="Helical" evidence="2">
    <location>
        <begin position="430"/>
        <end position="454"/>
    </location>
</feature>
<accession>A0AB34J8E0</accession>
<feature type="transmembrane region" description="Helical" evidence="2">
    <location>
        <begin position="474"/>
        <end position="499"/>
    </location>
</feature>
<dbReference type="AlphaFoldDB" id="A0AB34J8E0"/>
<gene>
    <name evidence="3" type="ORF">AB1Y20_003960</name>
</gene>
<name>A0AB34J8E0_PRYPA</name>
<organism evidence="3 4">
    <name type="scientific">Prymnesium parvum</name>
    <name type="common">Toxic golden alga</name>
    <dbReference type="NCBI Taxonomy" id="97485"/>
    <lineage>
        <taxon>Eukaryota</taxon>
        <taxon>Haptista</taxon>
        <taxon>Haptophyta</taxon>
        <taxon>Prymnesiophyceae</taxon>
        <taxon>Prymnesiales</taxon>
        <taxon>Prymnesiaceae</taxon>
        <taxon>Prymnesium</taxon>
    </lineage>
</organism>
<feature type="region of interest" description="Disordered" evidence="1">
    <location>
        <begin position="20"/>
        <end position="109"/>
    </location>
</feature>
<feature type="compositionally biased region" description="Basic residues" evidence="1">
    <location>
        <begin position="20"/>
        <end position="32"/>
    </location>
</feature>
<keyword evidence="2" id="KW-0812">Transmembrane</keyword>